<dbReference type="GO" id="GO:0019915">
    <property type="term" value="P:lipid storage"/>
    <property type="evidence" value="ECO:0007669"/>
    <property type="project" value="InterPro"/>
</dbReference>
<comment type="caution">
    <text evidence="6">The sequence shown here is derived from an EMBL/GenBank/DDBJ whole genome shotgun (WGS) entry which is preliminary data.</text>
</comment>
<evidence type="ECO:0000256" key="2">
    <source>
        <dbReference type="ARBA" id="ARBA00008300"/>
    </source>
</evidence>
<dbReference type="InterPro" id="IPR029058">
    <property type="entry name" value="AB_hydrolase_fold"/>
</dbReference>
<protein>
    <recommendedName>
        <fullName evidence="8">AB hydrolase-1 domain-containing protein</fullName>
    </recommendedName>
</protein>
<dbReference type="EMBL" id="LJZO01000045">
    <property type="protein sequence ID" value="ROV91138.1"/>
    <property type="molecule type" value="Genomic_DNA"/>
</dbReference>
<dbReference type="InterPro" id="IPR019363">
    <property type="entry name" value="LDAH"/>
</dbReference>
<proteinExistence type="inferred from homology"/>
<evidence type="ECO:0000313" key="7">
    <source>
        <dbReference type="Proteomes" id="UP000284375"/>
    </source>
</evidence>
<dbReference type="Proteomes" id="UP000284375">
    <property type="component" value="Unassembled WGS sequence"/>
</dbReference>
<evidence type="ECO:0008006" key="8">
    <source>
        <dbReference type="Google" id="ProtNLM"/>
    </source>
</evidence>
<dbReference type="OrthoDB" id="448051at2759"/>
<dbReference type="PANTHER" id="PTHR13390">
    <property type="entry name" value="LIPASE"/>
    <property type="match status" value="1"/>
</dbReference>
<name>A0A423VJJ1_CYTCH</name>
<dbReference type="GO" id="GO:0016298">
    <property type="term" value="F:lipase activity"/>
    <property type="evidence" value="ECO:0007669"/>
    <property type="project" value="InterPro"/>
</dbReference>
<comment type="similarity">
    <text evidence="2">Belongs to the AB hydrolase superfamily. LDAH family.</text>
</comment>
<dbReference type="Pfam" id="PF10230">
    <property type="entry name" value="LIDHydrolase"/>
    <property type="match status" value="1"/>
</dbReference>
<keyword evidence="3" id="KW-0551">Lipid droplet</keyword>
<accession>A0A423VJJ1</accession>
<comment type="subcellular location">
    <subcellularLocation>
        <location evidence="1">Lipid droplet</location>
    </subcellularLocation>
</comment>
<evidence type="ECO:0000313" key="6">
    <source>
        <dbReference type="EMBL" id="ROV91138.1"/>
    </source>
</evidence>
<gene>
    <name evidence="6" type="ORF">VSDG_07837</name>
</gene>
<keyword evidence="4" id="KW-0378">Hydrolase</keyword>
<feature type="region of interest" description="Disordered" evidence="5">
    <location>
        <begin position="1"/>
        <end position="33"/>
    </location>
</feature>
<dbReference type="GO" id="GO:0005811">
    <property type="term" value="C:lipid droplet"/>
    <property type="evidence" value="ECO:0007669"/>
    <property type="project" value="UniProtKB-SubCell"/>
</dbReference>
<feature type="compositionally biased region" description="Polar residues" evidence="5">
    <location>
        <begin position="1"/>
        <end position="13"/>
    </location>
</feature>
<organism evidence="6 7">
    <name type="scientific">Cytospora chrysosperma</name>
    <name type="common">Cytospora canker fungus</name>
    <name type="synonym">Sphaeria chrysosperma</name>
    <dbReference type="NCBI Taxonomy" id="252740"/>
    <lineage>
        <taxon>Eukaryota</taxon>
        <taxon>Fungi</taxon>
        <taxon>Dikarya</taxon>
        <taxon>Ascomycota</taxon>
        <taxon>Pezizomycotina</taxon>
        <taxon>Sordariomycetes</taxon>
        <taxon>Sordariomycetidae</taxon>
        <taxon>Diaporthales</taxon>
        <taxon>Cytosporaceae</taxon>
        <taxon>Cytospora</taxon>
    </lineage>
</organism>
<evidence type="ECO:0000256" key="4">
    <source>
        <dbReference type="ARBA" id="ARBA00022801"/>
    </source>
</evidence>
<evidence type="ECO:0000256" key="5">
    <source>
        <dbReference type="SAM" id="MobiDB-lite"/>
    </source>
</evidence>
<dbReference type="SUPFAM" id="SSF53474">
    <property type="entry name" value="alpha/beta-Hydrolases"/>
    <property type="match status" value="1"/>
</dbReference>
<dbReference type="AlphaFoldDB" id="A0A423VJJ1"/>
<dbReference type="PANTHER" id="PTHR13390:SF0">
    <property type="entry name" value="LIPID DROPLET-ASSOCIATED HYDROLASE"/>
    <property type="match status" value="1"/>
</dbReference>
<reference evidence="6 7" key="1">
    <citation type="submission" date="2015-09" db="EMBL/GenBank/DDBJ databases">
        <title>Host preference determinants of Valsa canker pathogens revealed by comparative genomics.</title>
        <authorList>
            <person name="Yin Z."/>
            <person name="Huang L."/>
        </authorList>
    </citation>
    <scope>NUCLEOTIDE SEQUENCE [LARGE SCALE GENOMIC DNA]</scope>
    <source>
        <strain evidence="6 7">YSFL</strain>
    </source>
</reference>
<evidence type="ECO:0000256" key="3">
    <source>
        <dbReference type="ARBA" id="ARBA00022677"/>
    </source>
</evidence>
<keyword evidence="7" id="KW-1185">Reference proteome</keyword>
<evidence type="ECO:0000256" key="1">
    <source>
        <dbReference type="ARBA" id="ARBA00004502"/>
    </source>
</evidence>
<dbReference type="Gene3D" id="3.40.50.1820">
    <property type="entry name" value="alpha/beta hydrolase"/>
    <property type="match status" value="1"/>
</dbReference>
<sequence length="390" mass="43918">MNFISTFEMNTDVSPRPAHRSNQTRANTERKKTSVRLKMAIELSFPSPTPGHDPQTRQCLIYFITGNPGLIDYYGPFLSHLRTLLNTIEAQKQNSQQKPRVAFHIYGRNLAGFDDADHPEPFNTTTNPPHDVEYEIQSCLKHLVAANSIPTPGPRQGQPFDEVILMGHSLGTYIALELFHRHLHDPAAVAPGLNLKSGVLLFATISHLAKSPKGVKLDAIRRTPALRACAPALARALLSLLPTPLVRWVVRRVLGMSPHAVEATTRFLTSRDGVLQALHLGMDEMAVISDEAWAEELWEIADEAVAHAHEVPKFFIFFGKHDHWVANECRDDFIVRREEHARRGEVPKHKRGRTRIVVDEGDLPHDFCIHYSETVAEKVSTWIEEIAEHP</sequence>